<dbReference type="AlphaFoldDB" id="E1LPB5"/>
<organism evidence="1 2">
    <name type="scientific">Streptococcus mitis SK564</name>
    <dbReference type="NCBI Taxonomy" id="585203"/>
    <lineage>
        <taxon>Bacteria</taxon>
        <taxon>Bacillati</taxon>
        <taxon>Bacillota</taxon>
        <taxon>Bacilli</taxon>
        <taxon>Lactobacillales</taxon>
        <taxon>Streptococcaceae</taxon>
        <taxon>Streptococcus</taxon>
        <taxon>Streptococcus mitis group</taxon>
    </lineage>
</organism>
<reference evidence="1 2" key="1">
    <citation type="submission" date="2010-09" db="EMBL/GenBank/DDBJ databases">
        <authorList>
            <person name="Daugherty S.C."/>
            <person name="Tallon L.J."/>
            <person name="Jones K.M."/>
            <person name="Liu X."/>
            <person name="Kilian M."/>
            <person name="Tettelin H."/>
        </authorList>
    </citation>
    <scope>NUCLEOTIDE SEQUENCE [LARGE SCALE GENOMIC DNA]</scope>
    <source>
        <strain evidence="1 2">SK564</strain>
    </source>
</reference>
<evidence type="ECO:0000313" key="1">
    <source>
        <dbReference type="EMBL" id="EFN97870.1"/>
    </source>
</evidence>
<dbReference type="EMBL" id="AEDU01000029">
    <property type="protein sequence ID" value="EFN97870.1"/>
    <property type="molecule type" value="Genomic_DNA"/>
</dbReference>
<proteinExistence type="predicted"/>
<name>E1LPB5_STRMT</name>
<protein>
    <submittedName>
        <fullName evidence="1">Uncharacterized protein</fullName>
    </submittedName>
</protein>
<accession>E1LPB5</accession>
<dbReference type="Proteomes" id="UP000004966">
    <property type="component" value="Unassembled WGS sequence"/>
</dbReference>
<gene>
    <name evidence="1" type="ORF">SMSK564_1694</name>
</gene>
<comment type="caution">
    <text evidence="1">The sequence shown here is derived from an EMBL/GenBank/DDBJ whole genome shotgun (WGS) entry which is preliminary data.</text>
</comment>
<evidence type="ECO:0000313" key="2">
    <source>
        <dbReference type="Proteomes" id="UP000004966"/>
    </source>
</evidence>
<sequence>MMLEVKRYYFYKIYNYQLYLYYITNGYIYQEIFEKFL</sequence>